<organism evidence="8 9">
    <name type="scientific">Clostridium thailandense</name>
    <dbReference type="NCBI Taxonomy" id="2794346"/>
    <lineage>
        <taxon>Bacteria</taxon>
        <taxon>Bacillati</taxon>
        <taxon>Bacillota</taxon>
        <taxon>Clostridia</taxon>
        <taxon>Eubacteriales</taxon>
        <taxon>Clostridiaceae</taxon>
        <taxon>Clostridium</taxon>
    </lineage>
</organism>
<dbReference type="PANTHER" id="PTHR43214:SF43">
    <property type="entry name" value="TWO-COMPONENT RESPONSE REGULATOR"/>
    <property type="match status" value="1"/>
</dbReference>
<dbReference type="PROSITE" id="PS00622">
    <property type="entry name" value="HTH_LUXR_1"/>
    <property type="match status" value="1"/>
</dbReference>
<dbReference type="PANTHER" id="PTHR43214">
    <property type="entry name" value="TWO-COMPONENT RESPONSE REGULATOR"/>
    <property type="match status" value="1"/>
</dbReference>
<gene>
    <name evidence="8" type="ORF">I6U48_03495</name>
</gene>
<keyword evidence="2" id="KW-0805">Transcription regulation</keyword>
<dbReference type="RefSeq" id="WP_218319017.1">
    <property type="nucleotide sequence ID" value="NZ_JAEEGC010000015.1"/>
</dbReference>
<dbReference type="Proteomes" id="UP000694308">
    <property type="component" value="Unassembled WGS sequence"/>
</dbReference>
<evidence type="ECO:0000259" key="7">
    <source>
        <dbReference type="PROSITE" id="PS50110"/>
    </source>
</evidence>
<evidence type="ECO:0000259" key="6">
    <source>
        <dbReference type="PROSITE" id="PS50043"/>
    </source>
</evidence>
<dbReference type="EMBL" id="JAEEGC010000015">
    <property type="protein sequence ID" value="MBV7271980.1"/>
    <property type="molecule type" value="Genomic_DNA"/>
</dbReference>
<dbReference type="Pfam" id="PF00072">
    <property type="entry name" value="Response_reg"/>
    <property type="match status" value="1"/>
</dbReference>
<comment type="caution">
    <text evidence="8">The sequence shown here is derived from an EMBL/GenBank/DDBJ whole genome shotgun (WGS) entry which is preliminary data.</text>
</comment>
<keyword evidence="1 5" id="KW-0597">Phosphoprotein</keyword>
<dbReference type="SMART" id="SM00421">
    <property type="entry name" value="HTH_LUXR"/>
    <property type="match status" value="1"/>
</dbReference>
<dbReference type="InterPro" id="IPR039420">
    <property type="entry name" value="WalR-like"/>
</dbReference>
<keyword evidence="9" id="KW-1185">Reference proteome</keyword>
<dbReference type="Pfam" id="PF00196">
    <property type="entry name" value="GerE"/>
    <property type="match status" value="1"/>
</dbReference>
<dbReference type="SMART" id="SM00448">
    <property type="entry name" value="REC"/>
    <property type="match status" value="1"/>
</dbReference>
<reference evidence="8" key="1">
    <citation type="submission" date="2020-12" db="EMBL/GenBank/DDBJ databases">
        <title>Clostridium thailandense sp. nov., a novel acetogenic bacterium isolated from peat land soil in Thailand.</title>
        <authorList>
            <person name="Chaikitkaew S."/>
            <person name="Birkeland N.K."/>
        </authorList>
    </citation>
    <scope>NUCLEOTIDE SEQUENCE</scope>
    <source>
        <strain evidence="8">PL3</strain>
    </source>
</reference>
<keyword evidence="4" id="KW-0804">Transcription</keyword>
<dbReference type="GO" id="GO:0003677">
    <property type="term" value="F:DNA binding"/>
    <property type="evidence" value="ECO:0007669"/>
    <property type="project" value="UniProtKB-KW"/>
</dbReference>
<dbReference type="CDD" id="cd17535">
    <property type="entry name" value="REC_NarL-like"/>
    <property type="match status" value="1"/>
</dbReference>
<accession>A0A949TGV2</accession>
<feature type="modified residue" description="4-aspartylphosphate" evidence="5">
    <location>
        <position position="58"/>
    </location>
</feature>
<dbReference type="PROSITE" id="PS50110">
    <property type="entry name" value="RESPONSE_REGULATORY"/>
    <property type="match status" value="1"/>
</dbReference>
<dbReference type="InterPro" id="IPR058245">
    <property type="entry name" value="NreC/VraR/RcsB-like_REC"/>
</dbReference>
<evidence type="ECO:0000256" key="1">
    <source>
        <dbReference type="ARBA" id="ARBA00022553"/>
    </source>
</evidence>
<proteinExistence type="predicted"/>
<evidence type="ECO:0000313" key="9">
    <source>
        <dbReference type="Proteomes" id="UP000694308"/>
    </source>
</evidence>
<dbReference type="GO" id="GO:0000160">
    <property type="term" value="P:phosphorelay signal transduction system"/>
    <property type="evidence" value="ECO:0007669"/>
    <property type="project" value="InterPro"/>
</dbReference>
<evidence type="ECO:0000256" key="3">
    <source>
        <dbReference type="ARBA" id="ARBA00023125"/>
    </source>
</evidence>
<dbReference type="GO" id="GO:0006355">
    <property type="term" value="P:regulation of DNA-templated transcription"/>
    <property type="evidence" value="ECO:0007669"/>
    <property type="project" value="InterPro"/>
</dbReference>
<protein>
    <submittedName>
        <fullName evidence="8">Response regulator transcription factor</fullName>
    </submittedName>
</protein>
<dbReference type="PROSITE" id="PS50043">
    <property type="entry name" value="HTH_LUXR_2"/>
    <property type="match status" value="1"/>
</dbReference>
<dbReference type="AlphaFoldDB" id="A0A949TGV2"/>
<name>A0A949TGV2_9CLOT</name>
<evidence type="ECO:0000313" key="8">
    <source>
        <dbReference type="EMBL" id="MBV7271980.1"/>
    </source>
</evidence>
<feature type="domain" description="Response regulatory" evidence="7">
    <location>
        <begin position="7"/>
        <end position="123"/>
    </location>
</feature>
<keyword evidence="3" id="KW-0238">DNA-binding</keyword>
<dbReference type="CDD" id="cd06170">
    <property type="entry name" value="LuxR_C_like"/>
    <property type="match status" value="1"/>
</dbReference>
<sequence length="224" mass="25420">MKRKIIRILIADDHDLIRQGLRRIISFEEDLDIVGESENGEEVVNMLKISKPDVVVLDFNMPCMNGIEALQVIKEQEKGIKVIMLTVENDRKTIHSAIDIGADGYILKESAGIEIVDAIRMVYKGEKYIDKSLVSLLFSDIKGKNKNIVSILNSLSKREVQVLANISKGFSNKEIGEKLYLSEKTIKNYATSLFKKINACDRVQATIFAINNNIDEYYESKFEK</sequence>
<feature type="domain" description="HTH luxR-type" evidence="6">
    <location>
        <begin position="148"/>
        <end position="213"/>
    </location>
</feature>
<evidence type="ECO:0000256" key="5">
    <source>
        <dbReference type="PROSITE-ProRule" id="PRU00169"/>
    </source>
</evidence>
<evidence type="ECO:0000256" key="2">
    <source>
        <dbReference type="ARBA" id="ARBA00023015"/>
    </source>
</evidence>
<dbReference type="InterPro" id="IPR001789">
    <property type="entry name" value="Sig_transdc_resp-reg_receiver"/>
</dbReference>
<dbReference type="InterPro" id="IPR000792">
    <property type="entry name" value="Tscrpt_reg_LuxR_C"/>
</dbReference>
<evidence type="ECO:0000256" key="4">
    <source>
        <dbReference type="ARBA" id="ARBA00023163"/>
    </source>
</evidence>